<reference evidence="3 4" key="1">
    <citation type="submission" date="2020-02" db="EMBL/GenBank/DDBJ databases">
        <title>Genome assembly of a novel Clostridium senegalense strain.</title>
        <authorList>
            <person name="Gupta T.B."/>
            <person name="Jauregui R."/>
            <person name="Maclean P."/>
            <person name="Nawarathana A."/>
            <person name="Brightwell G."/>
        </authorList>
    </citation>
    <scope>NUCLEOTIDE SEQUENCE [LARGE SCALE GENOMIC DNA]</scope>
    <source>
        <strain evidence="3 4">AGRFS4</strain>
    </source>
</reference>
<evidence type="ECO:0000256" key="1">
    <source>
        <dbReference type="SAM" id="MobiDB-lite"/>
    </source>
</evidence>
<dbReference type="PANTHER" id="PTHR47396">
    <property type="entry name" value="TYPE I RESTRICTION ENZYME ECOKI R PROTEIN"/>
    <property type="match status" value="1"/>
</dbReference>
<dbReference type="GO" id="GO:0004386">
    <property type="term" value="F:helicase activity"/>
    <property type="evidence" value="ECO:0007669"/>
    <property type="project" value="UniProtKB-KW"/>
</dbReference>
<dbReference type="Pfam" id="PF07669">
    <property type="entry name" value="Eco57I"/>
    <property type="match status" value="1"/>
</dbReference>
<dbReference type="SMART" id="SM00487">
    <property type="entry name" value="DEXDc"/>
    <property type="match status" value="1"/>
</dbReference>
<dbReference type="GO" id="GO:0016787">
    <property type="term" value="F:hydrolase activity"/>
    <property type="evidence" value="ECO:0007669"/>
    <property type="project" value="InterPro"/>
</dbReference>
<dbReference type="InterPro" id="IPR002052">
    <property type="entry name" value="DNA_methylase_N6_adenine_CS"/>
</dbReference>
<accession>A0A6M0GYP4</accession>
<dbReference type="GO" id="GO:0009007">
    <property type="term" value="F:site-specific DNA-methyltransferase (adenine-specific) activity"/>
    <property type="evidence" value="ECO:0007669"/>
    <property type="project" value="UniProtKB-EC"/>
</dbReference>
<dbReference type="SUPFAM" id="SSF53335">
    <property type="entry name" value="S-adenosyl-L-methionine-dependent methyltransferases"/>
    <property type="match status" value="1"/>
</dbReference>
<dbReference type="PROSITE" id="PS00092">
    <property type="entry name" value="N6_MTASE"/>
    <property type="match status" value="1"/>
</dbReference>
<keyword evidence="3" id="KW-0547">Nucleotide-binding</keyword>
<evidence type="ECO:0000259" key="2">
    <source>
        <dbReference type="PROSITE" id="PS51192"/>
    </source>
</evidence>
<dbReference type="GO" id="GO:0006304">
    <property type="term" value="P:DNA modification"/>
    <property type="evidence" value="ECO:0007669"/>
    <property type="project" value="InterPro"/>
</dbReference>
<keyword evidence="3" id="KW-0067">ATP-binding</keyword>
<dbReference type="InterPro" id="IPR050742">
    <property type="entry name" value="Helicase_Restrict-Modif_Enz"/>
</dbReference>
<name>A0A6M0GYP4_9CLOT</name>
<evidence type="ECO:0000313" key="4">
    <source>
        <dbReference type="Proteomes" id="UP000481872"/>
    </source>
</evidence>
<dbReference type="InterPro" id="IPR014001">
    <property type="entry name" value="Helicase_ATP-bd"/>
</dbReference>
<dbReference type="Gene3D" id="3.40.50.300">
    <property type="entry name" value="P-loop containing nucleotide triphosphate hydrolases"/>
    <property type="match status" value="1"/>
</dbReference>
<proteinExistence type="predicted"/>
<dbReference type="PROSITE" id="PS51192">
    <property type="entry name" value="HELICASE_ATP_BIND_1"/>
    <property type="match status" value="1"/>
</dbReference>
<dbReference type="GO" id="GO:0032259">
    <property type="term" value="P:methylation"/>
    <property type="evidence" value="ECO:0007669"/>
    <property type="project" value="InterPro"/>
</dbReference>
<organism evidence="3 4">
    <name type="scientific">Clostridium senegalense</name>
    <dbReference type="NCBI Taxonomy" id="1465809"/>
    <lineage>
        <taxon>Bacteria</taxon>
        <taxon>Bacillati</taxon>
        <taxon>Bacillota</taxon>
        <taxon>Clostridia</taxon>
        <taxon>Eubacteriales</taxon>
        <taxon>Clostridiaceae</taxon>
        <taxon>Clostridium</taxon>
    </lineage>
</organism>
<dbReference type="GO" id="GO:0005829">
    <property type="term" value="C:cytosol"/>
    <property type="evidence" value="ECO:0007669"/>
    <property type="project" value="TreeGrafter"/>
</dbReference>
<dbReference type="InterPro" id="IPR011639">
    <property type="entry name" value="MethylTrfase_TaqI-like_dom"/>
</dbReference>
<feature type="compositionally biased region" description="Basic residues" evidence="1">
    <location>
        <begin position="738"/>
        <end position="747"/>
    </location>
</feature>
<dbReference type="Gene3D" id="3.40.50.150">
    <property type="entry name" value="Vaccinia Virus protein VP39"/>
    <property type="match status" value="1"/>
</dbReference>
<sequence>MKRFDQTYSHKVIYVFSMPYDTHKGLLKVGEATLTTDIKPDNLVPNCRALNQAAKARVDSYTKTASMSYKLEYTELAIKRESGYSFAFKDKDVHKVLMNSGVHKVQPNGATGEEWFATNVDMVKSAIKAVKEGKSSISSGWGVKETPYSPVDFREEQKDAVEKTIKTFKKDNEMLWYAKMRFGKTLTALEVIRRNQYRRVIIVTHRPVVDDGWSEDFKKIFFPGNSKNDYHYERKAKDSAYTFDEKTDSENDLKICKLDKDGIYFVYFASIQDLRGSRIVGGNFNKNNSVFALDWDLIVIDEAHEGTQTELGDNVIQTLRKKNTKVLALSGTPFNLLNHYSDDNVYTWDYVMEQKKKTEWDLTHHGDHNPYADLPKMHIFTYDLGKKLKKYLSDDYDTKAFNFREFFRVWYKGPNKKRDLPKGAVEGKFVHENDVISFLNMMVKEDNESGYPYSTQEYRDMFRHTLWMVPGVKEAKALSELLRKHSIFGRKDEFGNNVFGIANVAGEGDKYEEEHSADALELVRNTIKNYKYSITLSCGKLTTGVTVKEWTAVLMLSGSYSTAAAQYMQTIFRVQSAGSIDGKQKTDCYVFDFAPDRTLKVLTETVHLSRKPGKNQKKRREAMTEFLNYCPVISIAGSKTKKYSVESMMEQIKQVYAERAVNSGFEDESLYNDELLKLDEIDASKFNELKNIIGASKGSNKKREVKVNGQGLTDEQVEHIDDPEPPTPLTPAEITERQKKKQAKKARKKAMDILRGISIRMPLMIYGADVPIEEDIDIDYFVDIVDDESWKEFMPEGVTKQIFIEFTKYYDRDVFIAAGKRIRKLAAAADRETPTRRVIQIAGILRHFKNPDKETVLTPWRVVNMHMSDTIGGWCFFNEKFEDDTQEEKYSLEEPRFVDRGKVTETVFGEDAHILEINSKTGLYPLYVAYSFYKQKMEGMSDDDLETEECKVLWNETIQNNVFVICKTPMAKSITRRTLCGYSDAIYNAHYFDDLVNMLKNKSEQFKKRVLKGSYWKKDVKEMKFDAVVGNPPYQDSVSVNNRQGAIYHYFYDIAGNISDRYSLISPARFLFNAGLTPKEWNKKMLNDKHFKVIRYEADATTIFPNTEIKGGVVIAYRDINEDFGAIINFVPDEQLRDIISHFTQDEEHNFSSIMFGGRSDLKFNDAFLQDYPQSIEDRLKAIQEEHPNVKKLGTNEEYELKSPTLDILSYAFEDKEPDNADDYYKILGLVNSTRVYKWIPKKYMVPRYQTNNNLSGYKVFITKASGNGQFGEKLSRTVVAGPNASATPTFISIGNFNTEMEAINAEKYICTKFARTLLSVLKITQDIVPSKWAYVPIQDFTKASDIDWTKSISEIDQQLYAKYNLSQQEIDYIEENVKSMDSEQLSV</sequence>
<gene>
    <name evidence="3" type="ORF">G3M99_01870</name>
</gene>
<dbReference type="InterPro" id="IPR006935">
    <property type="entry name" value="Helicase/UvrB_N"/>
</dbReference>
<feature type="region of interest" description="Disordered" evidence="1">
    <location>
        <begin position="717"/>
        <end position="747"/>
    </location>
</feature>
<dbReference type="Pfam" id="PF04851">
    <property type="entry name" value="ResIII"/>
    <property type="match status" value="1"/>
</dbReference>
<dbReference type="Proteomes" id="UP000481872">
    <property type="component" value="Unassembled WGS sequence"/>
</dbReference>
<dbReference type="GO" id="GO:0005524">
    <property type="term" value="F:ATP binding"/>
    <property type="evidence" value="ECO:0007669"/>
    <property type="project" value="InterPro"/>
</dbReference>
<dbReference type="SUPFAM" id="SSF52540">
    <property type="entry name" value="P-loop containing nucleoside triphosphate hydrolases"/>
    <property type="match status" value="1"/>
</dbReference>
<feature type="domain" description="Helicase ATP-binding" evidence="2">
    <location>
        <begin position="165"/>
        <end position="351"/>
    </location>
</feature>
<dbReference type="EMBL" id="JAAGPU010000001">
    <property type="protein sequence ID" value="NEU03620.1"/>
    <property type="molecule type" value="Genomic_DNA"/>
</dbReference>
<dbReference type="InterPro" id="IPR029063">
    <property type="entry name" value="SAM-dependent_MTases_sf"/>
</dbReference>
<dbReference type="GO" id="GO:0003677">
    <property type="term" value="F:DNA binding"/>
    <property type="evidence" value="ECO:0007669"/>
    <property type="project" value="InterPro"/>
</dbReference>
<evidence type="ECO:0000313" key="3">
    <source>
        <dbReference type="EMBL" id="NEU03620.1"/>
    </source>
</evidence>
<dbReference type="RefSeq" id="WP_199868925.1">
    <property type="nucleotide sequence ID" value="NZ_JAAGPU010000001.1"/>
</dbReference>
<comment type="caution">
    <text evidence="3">The sequence shown here is derived from an EMBL/GenBank/DDBJ whole genome shotgun (WGS) entry which is preliminary data.</text>
</comment>
<protein>
    <submittedName>
        <fullName evidence="3">DEAD/DEAH box helicase family protein</fullName>
    </submittedName>
</protein>
<keyword evidence="3" id="KW-0378">Hydrolase</keyword>
<keyword evidence="3" id="KW-0347">Helicase</keyword>
<dbReference type="PANTHER" id="PTHR47396:SF1">
    <property type="entry name" value="ATP-DEPENDENT HELICASE IRC3-RELATED"/>
    <property type="match status" value="1"/>
</dbReference>
<dbReference type="InterPro" id="IPR027417">
    <property type="entry name" value="P-loop_NTPase"/>
</dbReference>
<keyword evidence="4" id="KW-1185">Reference proteome</keyword>